<dbReference type="SUPFAM" id="SSF47113">
    <property type="entry name" value="Histone-fold"/>
    <property type="match status" value="1"/>
</dbReference>
<dbReference type="InterPro" id="IPR032454">
    <property type="entry name" value="Histone_H2A_C"/>
</dbReference>
<keyword evidence="13 14" id="KW-0544">Nucleosome core</keyword>
<dbReference type="CDD" id="cd00074">
    <property type="entry name" value="HFD_H2A"/>
    <property type="match status" value="1"/>
</dbReference>
<dbReference type="InterPro" id="IPR008979">
    <property type="entry name" value="Galactose-bd-like_sf"/>
</dbReference>
<evidence type="ECO:0000256" key="3">
    <source>
        <dbReference type="ARBA" id="ARBA00010691"/>
    </source>
</evidence>
<name>A0A8X7XCK6_POLSE</name>
<dbReference type="EMBL" id="JAATIS010002524">
    <property type="protein sequence ID" value="KAG2464874.1"/>
    <property type="molecule type" value="Genomic_DNA"/>
</dbReference>
<evidence type="ECO:0000256" key="6">
    <source>
        <dbReference type="ARBA" id="ARBA00022723"/>
    </source>
</evidence>
<dbReference type="InterPro" id="IPR002119">
    <property type="entry name" value="Histone_H2A"/>
</dbReference>
<dbReference type="Pfam" id="PF00125">
    <property type="entry name" value="Histone"/>
    <property type="match status" value="1"/>
</dbReference>
<evidence type="ECO:0000313" key="17">
    <source>
        <dbReference type="EMBL" id="KAG2464874.1"/>
    </source>
</evidence>
<comment type="subcellular location">
    <subcellularLocation>
        <location evidence="2">Chromosome</location>
    </subcellularLocation>
    <subcellularLocation>
        <location evidence="1 14">Nucleus</location>
    </subcellularLocation>
</comment>
<feature type="non-terminal residue" evidence="17">
    <location>
        <position position="295"/>
    </location>
</feature>
<keyword evidence="9" id="KW-0007">Acetylation</keyword>
<keyword evidence="10 14" id="KW-0238">DNA-binding</keyword>
<dbReference type="SMART" id="SM00607">
    <property type="entry name" value="FTP"/>
    <property type="match status" value="1"/>
</dbReference>
<dbReference type="InterPro" id="IPR007125">
    <property type="entry name" value="H2A/H2B/H3"/>
</dbReference>
<dbReference type="GO" id="GO:0006950">
    <property type="term" value="P:response to stress"/>
    <property type="evidence" value="ECO:0007669"/>
    <property type="project" value="UniProtKB-ARBA"/>
</dbReference>
<evidence type="ECO:0000256" key="10">
    <source>
        <dbReference type="ARBA" id="ARBA00023125"/>
    </source>
</evidence>
<sequence>MSGRGKTGGKTRAKAKTRSSRAGLQFPVGRVHRLLRKGNYAERVGAGAPVYLAAVLEYLTAEILELAGNAARDNKKTRIIPRHLQLAVRNDEELNKLLGGVTIAQGGVLPNIQAVLLPKKTEKPAKSKMILVSLVIMTGLLSPTQTYIFTGENVAVRGTATQSSLYPYYFANNAIDGNRNSNFHHGSCSCTAATHNPWWRVDLLQKYKINKVVITNRGDCCPERINGAEIRIGNFLDNEGNNNPRCGIVTSISAGASTSFYCNGMEGRYVNVVIPGQTQYLTLCEVEVYGIPSQN</sequence>
<dbReference type="InterPro" id="IPR032458">
    <property type="entry name" value="Histone_H2A_CS"/>
</dbReference>
<evidence type="ECO:0000259" key="16">
    <source>
        <dbReference type="SMART" id="SM00607"/>
    </source>
</evidence>
<accession>A0A8X7XCK6</accession>
<dbReference type="FunFam" id="1.10.20.10:FF:000004">
    <property type="entry name" value="Histone H2A"/>
    <property type="match status" value="1"/>
</dbReference>
<dbReference type="AlphaFoldDB" id="A0A8X7XCK6"/>
<dbReference type="InterPro" id="IPR006585">
    <property type="entry name" value="FTP1"/>
</dbReference>
<dbReference type="PRINTS" id="PR00620">
    <property type="entry name" value="HISTONEH2A"/>
</dbReference>
<dbReference type="SUPFAM" id="SSF49785">
    <property type="entry name" value="Galactose-binding domain-like"/>
    <property type="match status" value="1"/>
</dbReference>
<keyword evidence="7" id="KW-0106">Calcium</keyword>
<organism evidence="17 18">
    <name type="scientific">Polypterus senegalus</name>
    <name type="common">Senegal bichir</name>
    <dbReference type="NCBI Taxonomy" id="55291"/>
    <lineage>
        <taxon>Eukaryota</taxon>
        <taxon>Metazoa</taxon>
        <taxon>Chordata</taxon>
        <taxon>Craniata</taxon>
        <taxon>Vertebrata</taxon>
        <taxon>Euteleostomi</taxon>
        <taxon>Actinopterygii</taxon>
        <taxon>Polypteriformes</taxon>
        <taxon>Polypteridae</taxon>
        <taxon>Polypterus</taxon>
    </lineage>
</organism>
<evidence type="ECO:0000313" key="18">
    <source>
        <dbReference type="Proteomes" id="UP000886611"/>
    </source>
</evidence>
<dbReference type="GO" id="GO:0030527">
    <property type="term" value="F:structural constituent of chromatin"/>
    <property type="evidence" value="ECO:0007669"/>
    <property type="project" value="InterPro"/>
</dbReference>
<proteinExistence type="inferred from homology"/>
<dbReference type="GO" id="GO:0000786">
    <property type="term" value="C:nucleosome"/>
    <property type="evidence" value="ECO:0007669"/>
    <property type="project" value="UniProtKB-KW"/>
</dbReference>
<evidence type="ECO:0000256" key="12">
    <source>
        <dbReference type="ARBA" id="ARBA00023242"/>
    </source>
</evidence>
<reference evidence="17 18" key="1">
    <citation type="journal article" date="2021" name="Cell">
        <title>Tracing the genetic footprints of vertebrate landing in non-teleost ray-finned fishes.</title>
        <authorList>
            <person name="Bi X."/>
            <person name="Wang K."/>
            <person name="Yang L."/>
            <person name="Pan H."/>
            <person name="Jiang H."/>
            <person name="Wei Q."/>
            <person name="Fang M."/>
            <person name="Yu H."/>
            <person name="Zhu C."/>
            <person name="Cai Y."/>
            <person name="He Y."/>
            <person name="Gan X."/>
            <person name="Zeng H."/>
            <person name="Yu D."/>
            <person name="Zhu Y."/>
            <person name="Jiang H."/>
            <person name="Qiu Q."/>
            <person name="Yang H."/>
            <person name="Zhang Y.E."/>
            <person name="Wang W."/>
            <person name="Zhu M."/>
            <person name="He S."/>
            <person name="Zhang G."/>
        </authorList>
    </citation>
    <scope>NUCLEOTIDE SEQUENCE [LARGE SCALE GENOMIC DNA]</scope>
    <source>
        <strain evidence="17">Bchr_013</strain>
    </source>
</reference>
<evidence type="ECO:0000256" key="4">
    <source>
        <dbReference type="ARBA" id="ARBA00022454"/>
    </source>
</evidence>
<dbReference type="GO" id="GO:0003677">
    <property type="term" value="F:DNA binding"/>
    <property type="evidence" value="ECO:0007669"/>
    <property type="project" value="UniProtKB-KW"/>
</dbReference>
<comment type="caution">
    <text evidence="17">The sequence shown here is derived from an EMBL/GenBank/DDBJ whole genome shotgun (WGS) entry which is preliminary data.</text>
</comment>
<evidence type="ECO:0000256" key="8">
    <source>
        <dbReference type="ARBA" id="ARBA00022843"/>
    </source>
</evidence>
<gene>
    <name evidence="17" type="primary">H2a_38</name>
    <name evidence="17" type="ORF">GTO96_0009742</name>
</gene>
<keyword evidence="5" id="KW-1017">Isopeptide bond</keyword>
<evidence type="ECO:0000256" key="1">
    <source>
        <dbReference type="ARBA" id="ARBA00004123"/>
    </source>
</evidence>
<dbReference type="PANTHER" id="PTHR23430">
    <property type="entry name" value="HISTONE H2A"/>
    <property type="match status" value="1"/>
</dbReference>
<evidence type="ECO:0000256" key="14">
    <source>
        <dbReference type="RuleBase" id="RU003767"/>
    </source>
</evidence>
<feature type="compositionally biased region" description="Basic residues" evidence="15">
    <location>
        <begin position="7"/>
        <end position="19"/>
    </location>
</feature>
<evidence type="ECO:0000256" key="11">
    <source>
        <dbReference type="ARBA" id="ARBA00023157"/>
    </source>
</evidence>
<dbReference type="Pfam" id="PF22633">
    <property type="entry name" value="F5_F8_type_C_2"/>
    <property type="match status" value="1"/>
</dbReference>
<evidence type="ECO:0000256" key="9">
    <source>
        <dbReference type="ARBA" id="ARBA00022990"/>
    </source>
</evidence>
<dbReference type="GO" id="GO:0005634">
    <property type="term" value="C:nucleus"/>
    <property type="evidence" value="ECO:0007669"/>
    <property type="project" value="UniProtKB-SubCell"/>
</dbReference>
<feature type="domain" description="Fucolectin tachylectin-4 pentraxin-1" evidence="16">
    <location>
        <begin position="151"/>
        <end position="295"/>
    </location>
</feature>
<dbReference type="PROSITE" id="PS00046">
    <property type="entry name" value="HISTONE_H2A"/>
    <property type="match status" value="1"/>
</dbReference>
<dbReference type="SMART" id="SM00414">
    <property type="entry name" value="H2A"/>
    <property type="match status" value="1"/>
</dbReference>
<keyword evidence="12 14" id="KW-0539">Nucleus</keyword>
<dbReference type="GO" id="GO:0046872">
    <property type="term" value="F:metal ion binding"/>
    <property type="evidence" value="ECO:0007669"/>
    <property type="project" value="UniProtKB-KW"/>
</dbReference>
<comment type="subunit">
    <text evidence="14">The nucleosome is a histone octamer containing two molecules each of H2A, H2B, H3 and H4 assembled in one H3-H4 heterotetramer and two H2A-H2B heterodimers. The octamer wraps approximately 147 bp of DNA.</text>
</comment>
<keyword evidence="11" id="KW-1015">Disulfide bond</keyword>
<keyword evidence="18" id="KW-1185">Reference proteome</keyword>
<evidence type="ECO:0000256" key="7">
    <source>
        <dbReference type="ARBA" id="ARBA00022837"/>
    </source>
</evidence>
<evidence type="ECO:0000256" key="13">
    <source>
        <dbReference type="ARBA" id="ARBA00023269"/>
    </source>
</evidence>
<evidence type="ECO:0000256" key="15">
    <source>
        <dbReference type="SAM" id="MobiDB-lite"/>
    </source>
</evidence>
<dbReference type="InterPro" id="IPR009072">
    <property type="entry name" value="Histone-fold"/>
</dbReference>
<feature type="region of interest" description="Disordered" evidence="15">
    <location>
        <begin position="1"/>
        <end position="21"/>
    </location>
</feature>
<dbReference type="Proteomes" id="UP000886611">
    <property type="component" value="Unassembled WGS sequence"/>
</dbReference>
<evidence type="ECO:0000256" key="5">
    <source>
        <dbReference type="ARBA" id="ARBA00022499"/>
    </source>
</evidence>
<evidence type="ECO:0000256" key="2">
    <source>
        <dbReference type="ARBA" id="ARBA00004286"/>
    </source>
</evidence>
<keyword evidence="8" id="KW-0832">Ubl conjugation</keyword>
<dbReference type="Pfam" id="PF16211">
    <property type="entry name" value="Histone_H2A_C"/>
    <property type="match status" value="1"/>
</dbReference>
<dbReference type="Gene3D" id="2.60.120.260">
    <property type="entry name" value="Galactose-binding domain-like"/>
    <property type="match status" value="1"/>
</dbReference>
<dbReference type="Gene3D" id="1.10.20.10">
    <property type="entry name" value="Histone, subunit A"/>
    <property type="match status" value="1"/>
</dbReference>
<keyword evidence="6" id="KW-0479">Metal-binding</keyword>
<protein>
    <recommendedName>
        <fullName evidence="14">Histone H2A</fullName>
    </recommendedName>
</protein>
<dbReference type="GO" id="GO:0046982">
    <property type="term" value="F:protein heterodimerization activity"/>
    <property type="evidence" value="ECO:0007669"/>
    <property type="project" value="InterPro"/>
</dbReference>
<feature type="non-terminal residue" evidence="17">
    <location>
        <position position="1"/>
    </location>
</feature>
<comment type="similarity">
    <text evidence="3 14">Belongs to the histone H2A family.</text>
</comment>
<keyword evidence="4 14" id="KW-0158">Chromosome</keyword>